<evidence type="ECO:0000256" key="3">
    <source>
        <dbReference type="SAM" id="MobiDB-lite"/>
    </source>
</evidence>
<organism evidence="6 7">
    <name type="scientific">Merluccius polli</name>
    <name type="common">Benguela hake</name>
    <name type="synonym">Merluccius cadenati</name>
    <dbReference type="NCBI Taxonomy" id="89951"/>
    <lineage>
        <taxon>Eukaryota</taxon>
        <taxon>Metazoa</taxon>
        <taxon>Chordata</taxon>
        <taxon>Craniata</taxon>
        <taxon>Vertebrata</taxon>
        <taxon>Euteleostomi</taxon>
        <taxon>Actinopterygii</taxon>
        <taxon>Neopterygii</taxon>
        <taxon>Teleostei</taxon>
        <taxon>Neoteleostei</taxon>
        <taxon>Acanthomorphata</taxon>
        <taxon>Zeiogadaria</taxon>
        <taxon>Gadariae</taxon>
        <taxon>Gadiformes</taxon>
        <taxon>Gadoidei</taxon>
        <taxon>Merlucciidae</taxon>
        <taxon>Merluccius</taxon>
    </lineage>
</organism>
<comment type="caution">
    <text evidence="6">The sequence shown here is derived from an EMBL/GenBank/DDBJ whole genome shotgun (WGS) entry which is preliminary data.</text>
</comment>
<dbReference type="AlphaFoldDB" id="A0AA47M2K3"/>
<feature type="region of interest" description="Disordered" evidence="3">
    <location>
        <begin position="213"/>
        <end position="259"/>
    </location>
</feature>
<evidence type="ECO:0000313" key="7">
    <source>
        <dbReference type="Proteomes" id="UP001174136"/>
    </source>
</evidence>
<dbReference type="GO" id="GO:0008270">
    <property type="term" value="F:zinc ion binding"/>
    <property type="evidence" value="ECO:0007669"/>
    <property type="project" value="UniProtKB-KW"/>
</dbReference>
<feature type="compositionally biased region" description="Polar residues" evidence="3">
    <location>
        <begin position="232"/>
        <end position="255"/>
    </location>
</feature>
<feature type="region of interest" description="Disordered" evidence="3">
    <location>
        <begin position="583"/>
        <end position="641"/>
    </location>
</feature>
<evidence type="ECO:0000256" key="1">
    <source>
        <dbReference type="ARBA" id="ARBA00022801"/>
    </source>
</evidence>
<dbReference type="InterPro" id="IPR050951">
    <property type="entry name" value="Retrovirus_Pol_polyprotein"/>
</dbReference>
<name>A0AA47M2K3_MERPO</name>
<protein>
    <recommendedName>
        <fullName evidence="8">CCHC-type domain-containing protein</fullName>
    </recommendedName>
</protein>
<dbReference type="EMBL" id="JAOPHQ010006266">
    <property type="protein sequence ID" value="KAK0132392.1"/>
    <property type="molecule type" value="Genomic_DNA"/>
</dbReference>
<dbReference type="InterPro" id="IPR021109">
    <property type="entry name" value="Peptidase_aspartic_dom_sf"/>
</dbReference>
<keyword evidence="2" id="KW-0862">Zinc</keyword>
<gene>
    <name evidence="6" type="ORF">N1851_032733</name>
</gene>
<dbReference type="PROSITE" id="PS50175">
    <property type="entry name" value="ASP_PROT_RETROV"/>
    <property type="match status" value="1"/>
</dbReference>
<evidence type="ECO:0000256" key="2">
    <source>
        <dbReference type="PROSITE-ProRule" id="PRU00047"/>
    </source>
</evidence>
<dbReference type="PANTHER" id="PTHR37984">
    <property type="entry name" value="PROTEIN CBG26694"/>
    <property type="match status" value="1"/>
</dbReference>
<dbReference type="Proteomes" id="UP001174136">
    <property type="component" value="Unassembled WGS sequence"/>
</dbReference>
<feature type="domain" description="Peptidase A2" evidence="5">
    <location>
        <begin position="320"/>
        <end position="400"/>
    </location>
</feature>
<keyword evidence="2" id="KW-0479">Metal-binding</keyword>
<evidence type="ECO:0008006" key="8">
    <source>
        <dbReference type="Google" id="ProtNLM"/>
    </source>
</evidence>
<keyword evidence="7" id="KW-1185">Reference proteome</keyword>
<dbReference type="Gene3D" id="4.10.60.10">
    <property type="entry name" value="Zinc finger, CCHC-type"/>
    <property type="match status" value="1"/>
</dbReference>
<evidence type="ECO:0000259" key="4">
    <source>
        <dbReference type="PROSITE" id="PS50158"/>
    </source>
</evidence>
<dbReference type="GO" id="GO:0006508">
    <property type="term" value="P:proteolysis"/>
    <property type="evidence" value="ECO:0007669"/>
    <property type="project" value="InterPro"/>
</dbReference>
<evidence type="ECO:0000259" key="5">
    <source>
        <dbReference type="PROSITE" id="PS50175"/>
    </source>
</evidence>
<reference evidence="6" key="1">
    <citation type="journal article" date="2023" name="Front. Mar. Sci.">
        <title>A new Merluccius polli reference genome to investigate the effects of global change in West African waters.</title>
        <authorList>
            <person name="Mateo J.L."/>
            <person name="Blanco-Fernandez C."/>
            <person name="Garcia-Vazquez E."/>
            <person name="Machado-Schiaffino G."/>
        </authorList>
    </citation>
    <scope>NUCLEOTIDE SEQUENCE</scope>
    <source>
        <strain evidence="6">C29</strain>
        <tissue evidence="6">Fin</tissue>
    </source>
</reference>
<dbReference type="InterPro" id="IPR001878">
    <property type="entry name" value="Znf_CCHC"/>
</dbReference>
<dbReference type="GO" id="GO:0003676">
    <property type="term" value="F:nucleic acid binding"/>
    <property type="evidence" value="ECO:0007669"/>
    <property type="project" value="InterPro"/>
</dbReference>
<feature type="domain" description="CCHC-type" evidence="4">
    <location>
        <begin position="266"/>
        <end position="282"/>
    </location>
</feature>
<dbReference type="SMART" id="SM00343">
    <property type="entry name" value="ZnF_C2HC"/>
    <property type="match status" value="2"/>
</dbReference>
<feature type="compositionally biased region" description="Low complexity" evidence="3">
    <location>
        <begin position="611"/>
        <end position="627"/>
    </location>
</feature>
<dbReference type="GO" id="GO:0004190">
    <property type="term" value="F:aspartic-type endopeptidase activity"/>
    <property type="evidence" value="ECO:0007669"/>
    <property type="project" value="InterPro"/>
</dbReference>
<dbReference type="SUPFAM" id="SSF50630">
    <property type="entry name" value="Acid proteases"/>
    <property type="match status" value="1"/>
</dbReference>
<dbReference type="PANTHER" id="PTHR37984:SF9">
    <property type="entry name" value="INTEGRASE CATALYTIC DOMAIN-CONTAINING PROTEIN"/>
    <property type="match status" value="1"/>
</dbReference>
<keyword evidence="1" id="KW-0378">Hydrolase</keyword>
<dbReference type="PROSITE" id="PS50158">
    <property type="entry name" value="ZF_CCHC"/>
    <property type="match status" value="1"/>
</dbReference>
<dbReference type="InterPro" id="IPR001995">
    <property type="entry name" value="Peptidase_A2_cat"/>
</dbReference>
<sequence>MEGGGDGALPAAAPPAPVIAAGPCATFNIQPPESFDFSRPQEWDKWIRRFERFRLASNLNSSSEDNQVNTLIYCMGDEADDILRGLTLSADQRRTYQGVRDGLQGFFVVKKNVIYERAKFNMRNQREGESVDLFVTALYALAEHCSYAMLHNELIRDRIVVGLQDKGLSERMQLDADLTLDKAIRMARQSEEVKRQQFSLRGDTRSEAMFKSNFKSAKNKPQYADSQKQKPHSTQYSKDKGAQSQCQNCGNSPFHQKSDCPANDVKCHACGRRGHYKRVCKSKYVHEVEEDEDEEEIFLGSVTTEGDPWMVNIDIHESSVTFKIDTGADVTVLPYTVFLNTYRDNPPMLRKATKPLLGPGRSPLDVVGVARLILRRGEKEEREDVYIARHVHTALLGRAVSCRLGLVARLDRKCLWTADTLSRAPVEREENPADKELFEDTNIYVDMVLENLPASADYLEELREQLRRDSVATPLDNGYSPAQLLMGRRLRTTVPTLPALLNPALPDREAVMQKEGEKRIKDAQRYNLRHRAQNLDRLNPGQDVWIKDQRKAGAIIGSHSTPRSYLVEGPHGTIRRNRRHLVPMRSSPEQSGCGAAEPFLGGVPEPPSAEPPQQSLPETPSTPTPRTRSGRAVVRPTRLDL</sequence>
<proteinExistence type="predicted"/>
<accession>A0AA47M2K3</accession>
<evidence type="ECO:0000313" key="6">
    <source>
        <dbReference type="EMBL" id="KAK0132392.1"/>
    </source>
</evidence>
<keyword evidence="2" id="KW-0863">Zinc-finger</keyword>